<dbReference type="InterPro" id="IPR000587">
    <property type="entry name" value="Creatinase_N"/>
</dbReference>
<evidence type="ECO:0000313" key="3">
    <source>
        <dbReference type="EMBL" id="WEU40632.1"/>
    </source>
</evidence>
<dbReference type="Gene3D" id="3.40.350.10">
    <property type="entry name" value="Creatinase/prolidase N-terminal domain"/>
    <property type="match status" value="1"/>
</dbReference>
<dbReference type="InterPro" id="IPR001714">
    <property type="entry name" value="Pept_M24_MAP"/>
</dbReference>
<dbReference type="Gene3D" id="3.90.230.10">
    <property type="entry name" value="Creatinase/methionine aminopeptidase superfamily"/>
    <property type="match status" value="1"/>
</dbReference>
<keyword evidence="3" id="KW-0645">Protease</keyword>
<reference evidence="3" key="1">
    <citation type="journal article" date="2017" name="Nature">
        <title>Asgard archaea illuminate the origin of eukaryotic cellular complexity.</title>
        <authorList>
            <person name="Zaremba-Niedzwiedzka K."/>
            <person name="Caceres E.F."/>
            <person name="Saw J.H."/>
            <person name="Backstrom D."/>
            <person name="Juzokaite L."/>
            <person name="Vancaester E."/>
            <person name="Seitz K.W."/>
            <person name="Anantharaman K."/>
            <person name="Starnawski P."/>
            <person name="Kjeldsen K.U."/>
            <person name="Scott M.B."/>
            <person name="Nunoura T."/>
            <person name="Banfield J.F."/>
            <person name="Schramm A."/>
            <person name="Baker B.J."/>
            <person name="Spang A."/>
            <person name="Ettema T.J.G."/>
        </authorList>
    </citation>
    <scope>NUCLEOTIDE SEQUENCE</scope>
    <source>
        <strain evidence="3">LCB_4</strain>
    </source>
</reference>
<dbReference type="InterPro" id="IPR036005">
    <property type="entry name" value="Creatinase/aminopeptidase-like"/>
</dbReference>
<gene>
    <name evidence="3" type="ORF">OdinLCB4_001490</name>
</gene>
<dbReference type="PANTHER" id="PTHR46112">
    <property type="entry name" value="AMINOPEPTIDASE"/>
    <property type="match status" value="1"/>
</dbReference>
<evidence type="ECO:0000259" key="1">
    <source>
        <dbReference type="Pfam" id="PF00557"/>
    </source>
</evidence>
<evidence type="ECO:0000259" key="2">
    <source>
        <dbReference type="Pfam" id="PF01321"/>
    </source>
</evidence>
<dbReference type="EMBL" id="CP091871">
    <property type="protein sequence ID" value="WEU40632.1"/>
    <property type="molecule type" value="Genomic_DNA"/>
</dbReference>
<accession>A0AAF0ICQ2</accession>
<dbReference type="PRINTS" id="PR00599">
    <property type="entry name" value="MAPEPTIDASE"/>
</dbReference>
<dbReference type="InterPro" id="IPR000994">
    <property type="entry name" value="Pept_M24"/>
</dbReference>
<dbReference type="SUPFAM" id="SSF53092">
    <property type="entry name" value="Creatinase/prolidase N-terminal domain"/>
    <property type="match status" value="1"/>
</dbReference>
<evidence type="ECO:0000313" key="4">
    <source>
        <dbReference type="Proteomes" id="UP000186851"/>
    </source>
</evidence>
<feature type="domain" description="Peptidase M24" evidence="1">
    <location>
        <begin position="137"/>
        <end position="340"/>
    </location>
</feature>
<dbReference type="KEGG" id="oyw:OdinLCB4_001490"/>
<dbReference type="InterPro" id="IPR029149">
    <property type="entry name" value="Creatin/AminoP/Spt16_N"/>
</dbReference>
<organism evidence="3 4">
    <name type="scientific">Odinarchaeota yellowstonii (strain LCB_4)</name>
    <dbReference type="NCBI Taxonomy" id="1841599"/>
    <lineage>
        <taxon>Archaea</taxon>
        <taxon>Promethearchaeati</taxon>
        <taxon>Candidatus Odinarchaeota</taxon>
        <taxon>Candidatus Odinarchaeia</taxon>
        <taxon>Candidatus Odinarchaeales</taxon>
        <taxon>Candidatus Odinarchaeaceae</taxon>
        <taxon>Candidatus Odinarchaeum</taxon>
    </lineage>
</organism>
<feature type="domain" description="Creatinase N-terminal" evidence="2">
    <location>
        <begin position="3"/>
        <end position="130"/>
    </location>
</feature>
<dbReference type="SUPFAM" id="SSF55920">
    <property type="entry name" value="Creatinase/aminopeptidase"/>
    <property type="match status" value="1"/>
</dbReference>
<dbReference type="GO" id="GO:0004177">
    <property type="term" value="F:aminopeptidase activity"/>
    <property type="evidence" value="ECO:0007669"/>
    <property type="project" value="UniProtKB-KW"/>
</dbReference>
<name>A0AAF0ICQ2_ODILC</name>
<dbReference type="Pfam" id="PF01321">
    <property type="entry name" value="Creatinase_N"/>
    <property type="match status" value="1"/>
</dbReference>
<reference evidence="3" key="2">
    <citation type="journal article" date="2022" name="Nat. Microbiol.">
        <title>A closed Candidatus Odinarchaeum chromosome exposes Asgard archaeal viruses.</title>
        <authorList>
            <person name="Tamarit D."/>
            <person name="Caceres E.F."/>
            <person name="Krupovic M."/>
            <person name="Nijland R."/>
            <person name="Eme L."/>
            <person name="Robinson N.P."/>
            <person name="Ettema T.J.G."/>
        </authorList>
    </citation>
    <scope>NUCLEOTIDE SEQUENCE</scope>
    <source>
        <strain evidence="3">LCB_4</strain>
    </source>
</reference>
<keyword evidence="3" id="KW-0378">Hydrolase</keyword>
<dbReference type="InterPro" id="IPR050659">
    <property type="entry name" value="Peptidase_M24B"/>
</dbReference>
<keyword evidence="3" id="KW-0031">Aminopeptidase</keyword>
<dbReference type="AlphaFoldDB" id="A0AAF0ICQ2"/>
<proteinExistence type="predicted"/>
<dbReference type="PANTHER" id="PTHR46112:SF2">
    <property type="entry name" value="XAA-PRO AMINOPEPTIDASE P-RELATED"/>
    <property type="match status" value="1"/>
</dbReference>
<dbReference type="Pfam" id="PF00557">
    <property type="entry name" value="Peptidase_M24"/>
    <property type="match status" value="1"/>
</dbReference>
<sequence>MNRVSRFKKIIEEKAIKKFLVSSPVNIYYLTGFQPTTEAYLLYTEQDGFELHVTSIDYLEAKNFERDFTVVKTPIELTISDHMKNRLEKINGNIFIEYSHLTYSLFNKFFNTGNVKCENGDEIIISMREVKDLDEIEKITKAIKITEKGVLTAQQNILEGKTELELAAETEYEMRRNGAEWFSFESLIVAGVRSANPHAKSTLNKLNKKDLVIVDIGCRYEGYCADITRTFTVGEADKRQKEIYDLVREAQEHAIEKIEPGVKASFIDLTAREYLKEKNYDQYFIHTLGHGIGLEIHEAPPISFRNNSNIKQGNVFTIEPGVYIPGWGGIRIEDIILVGEKKAKVLTNLPKVI</sequence>
<protein>
    <submittedName>
        <fullName evidence="3">Aminopeptidase P family protein</fullName>
    </submittedName>
</protein>
<dbReference type="CDD" id="cd01092">
    <property type="entry name" value="APP-like"/>
    <property type="match status" value="1"/>
</dbReference>
<dbReference type="Proteomes" id="UP000186851">
    <property type="component" value="Chromosome"/>
</dbReference>